<feature type="compositionally biased region" description="Polar residues" evidence="1">
    <location>
        <begin position="992"/>
        <end position="1016"/>
    </location>
</feature>
<feature type="domain" description="Telomeric single stranded DNA binding POT1/Cdc13" evidence="2">
    <location>
        <begin position="1557"/>
        <end position="1712"/>
    </location>
</feature>
<feature type="compositionally biased region" description="Basic and acidic residues" evidence="1">
    <location>
        <begin position="1020"/>
        <end position="1043"/>
    </location>
</feature>
<feature type="region of interest" description="Disordered" evidence="1">
    <location>
        <begin position="678"/>
        <end position="709"/>
    </location>
</feature>
<reference evidence="3" key="1">
    <citation type="journal article" date="2020" name="Stud. Mycol.">
        <title>101 Dothideomycetes genomes: a test case for predicting lifestyles and emergence of pathogens.</title>
        <authorList>
            <person name="Haridas S."/>
            <person name="Albert R."/>
            <person name="Binder M."/>
            <person name="Bloem J."/>
            <person name="Labutti K."/>
            <person name="Salamov A."/>
            <person name="Andreopoulos B."/>
            <person name="Baker S."/>
            <person name="Barry K."/>
            <person name="Bills G."/>
            <person name="Bluhm B."/>
            <person name="Cannon C."/>
            <person name="Castanera R."/>
            <person name="Culley D."/>
            <person name="Daum C."/>
            <person name="Ezra D."/>
            <person name="Gonzalez J."/>
            <person name="Henrissat B."/>
            <person name="Kuo A."/>
            <person name="Liang C."/>
            <person name="Lipzen A."/>
            <person name="Lutzoni F."/>
            <person name="Magnuson J."/>
            <person name="Mondo S."/>
            <person name="Nolan M."/>
            <person name="Ohm R."/>
            <person name="Pangilinan J."/>
            <person name="Park H.-J."/>
            <person name="Ramirez L."/>
            <person name="Alfaro M."/>
            <person name="Sun H."/>
            <person name="Tritt A."/>
            <person name="Yoshinaga Y."/>
            <person name="Zwiers L.-H."/>
            <person name="Turgeon B."/>
            <person name="Goodwin S."/>
            <person name="Spatafora J."/>
            <person name="Crous P."/>
            <person name="Grigoriev I."/>
        </authorList>
    </citation>
    <scope>NUCLEOTIDE SEQUENCE</scope>
    <source>
        <strain evidence="3">CBS 123094</strain>
    </source>
</reference>
<evidence type="ECO:0000259" key="2">
    <source>
        <dbReference type="SMART" id="SM00976"/>
    </source>
</evidence>
<dbReference type="EMBL" id="ML977625">
    <property type="protein sequence ID" value="KAF1996424.1"/>
    <property type="molecule type" value="Genomic_DNA"/>
</dbReference>
<dbReference type="SUPFAM" id="SSF50249">
    <property type="entry name" value="Nucleic acid-binding proteins"/>
    <property type="match status" value="1"/>
</dbReference>
<dbReference type="OrthoDB" id="5363079at2759"/>
<keyword evidence="4" id="KW-1185">Reference proteome</keyword>
<dbReference type="SMART" id="SM00976">
    <property type="entry name" value="Telo_bind"/>
    <property type="match status" value="1"/>
</dbReference>
<feature type="compositionally biased region" description="Acidic residues" evidence="1">
    <location>
        <begin position="265"/>
        <end position="276"/>
    </location>
</feature>
<dbReference type="InterPro" id="IPR011564">
    <property type="entry name" value="Telomer_end-bd_POT1/Cdc13"/>
</dbReference>
<dbReference type="GO" id="GO:0000723">
    <property type="term" value="P:telomere maintenance"/>
    <property type="evidence" value="ECO:0007669"/>
    <property type="project" value="InterPro"/>
</dbReference>
<feature type="region of interest" description="Disordered" evidence="1">
    <location>
        <begin position="614"/>
        <end position="650"/>
    </location>
</feature>
<dbReference type="GO" id="GO:0000781">
    <property type="term" value="C:chromosome, telomeric region"/>
    <property type="evidence" value="ECO:0007669"/>
    <property type="project" value="InterPro"/>
</dbReference>
<feature type="region of interest" description="Disordered" evidence="1">
    <location>
        <begin position="472"/>
        <end position="537"/>
    </location>
</feature>
<feature type="compositionally biased region" description="Polar residues" evidence="1">
    <location>
        <begin position="1205"/>
        <end position="1222"/>
    </location>
</feature>
<feature type="region of interest" description="Disordered" evidence="1">
    <location>
        <begin position="263"/>
        <end position="455"/>
    </location>
</feature>
<sequence length="1747" mass="191046">MDLTPIAELSPELSAPDSRHFKAVITLLWPYSSSTRQCAFLLADSDIRRRRNRGQVRVRFAGSSARIVAEKGIGIGDELVLGLKGARFVRDEEEVRTPGRSIDWELEYKQTLVLQVFRDGSEFAKLDIVDAAPGSPVRQPFVESPSQAPTARVGEIQQWTSPAFRKRVRLSDGPIFEAGGFDPLVEGSQDGHKRKRPRKSFGNWNVWTYSARTPSPEKDDVGSDAGYESIAESPTRPTQALPVTPISPRKPMRYSVAAKPLPDVQDIEVTSDEPEEVSISVEPSIDEQVDNSSNGKIGAPEPDANDFERDEDYYNLYAGPNEIPPWSQDYAQGGDTEPNTEEESEDGTQKNAQDVHLANLALEDGEDEHTMPDETVTMPEQDERSFDLTASSTVGDQTDQHAASKEVDLMSQLDGESIGYPRLRERSGTQEDPYMLDDAPQLVMPPPSLPTIQTQFPPVSARGLLIPIGRQPLSPVIKPLDSSTLPMPSPLPGDQDANTSSYLDRIPPKEKASQSAPIELEDEEPRSEPGYVEESSFFSSVSASNAPAFHPTHESAFTDVRFTFGIDESAFSRYAAASKTSVSVDYEGHTLPDDFQLENEYPSIQETASAGVQYPFGLDGSQKAVSSSPEPAESNAGHDNEMARKEPRDHLVQHEEITHIDDSSVRFSFGVSNTATLQEKMASSSPPPMDTTMGEEGIPAQSSRGDAAEANEIDVSSVRFSLGQGGTVSYPQLPVSSPPVPVENAKTYEHHDVQEEPEDISMRDEADLPEYEHVQLDDNNVFDSFTVQDEAPMSSGMNTEYEKMSDGHAPTVSQPMLHETTIAAPPKAPEVIVLSSDDESDISEDESEDETEEVASDEGLYEEPFFDKYNRDPGDSDNVEESGEENGFDNEVSGDESDEDYSHQVPNEANGLGPEVLVPHVEDHTQKSDEGQEDTELAQTKDPQSLDALVEAALEAVSPAPLNGTNRSNLPTDIIDLGSGSESDEEEGEPILQTSTAVQIEDQTSVVDNARTQDTPTLEEEYRAEPTTLEHDAGVKAEHHEGNDCSMDEEPSSTMVDEDDVMVDAPPSTQMEPAEHLDIKMESIEDETPLLYESQYNPEQEEGESVADDEAAEIVIAVPEAGHKIGELQLISVASTAPARNTRSKTKASLSPVKDATPVPQPRLNTRRSKLASTSRARTTLSPIDLRSRSTLSPTKDAPPESPYQLRSRSKLQSLTRSTTPPTADGKDQTAYNMISPIRDSSPESSSNYQHLELPEMSFEASQELGTSQGKFAHVSYVKDSEEGSLHSEHSLSTVPYSDDYEAMDIHPGVIFNDPIEANKHMHKSGLSKSGLTGSRKAGNLVLVQAKTQWKFSQRESVALDEDEEAPGETTPKANAREQDIVYPGFHAGETPNPSRSLVNSEREKIPDPVDQITSSPPLQHTDLPTSVNEHSIMNSHLPITPDATQQSFIQSQPTFPQSHVEQSLPMSPQLTQATIAGPDSFKHELEMKKVTILPLTELYPSPKPMKTGANGTSALIASPDRSPSLHSEDLSGSDIDIQPANISLPTIGLSTPISYYTPLKDLTFFLNRSSQHHGGSNPDILALVTKSTTLPKRAEKGPRHYNTTLHITDLSSHPSTTTVQIFRPFASALPVAETGDVILLRRFSVKSLNRKAMLISGEESSWCVWRWGKPLWGKKSGGFGEVRGREEVRGPPVECGEGEWAEVERLRGWWRDVVVRERGGEGEDVGVETGSKGKEGVSGVNGSQEG</sequence>
<evidence type="ECO:0000256" key="1">
    <source>
        <dbReference type="SAM" id="MobiDB-lite"/>
    </source>
</evidence>
<gene>
    <name evidence="3" type="ORF">P154DRAFT_623196</name>
</gene>
<dbReference type="Proteomes" id="UP000799779">
    <property type="component" value="Unassembled WGS sequence"/>
</dbReference>
<dbReference type="GO" id="GO:0003677">
    <property type="term" value="F:DNA binding"/>
    <property type="evidence" value="ECO:0007669"/>
    <property type="project" value="InterPro"/>
</dbReference>
<protein>
    <recommendedName>
        <fullName evidence="2">Telomeric single stranded DNA binding POT1/Cdc13 domain-containing protein</fullName>
    </recommendedName>
</protein>
<feature type="region of interest" description="Disordered" evidence="1">
    <location>
        <begin position="1355"/>
        <end position="1420"/>
    </location>
</feature>
<feature type="compositionally biased region" description="Acidic residues" evidence="1">
    <location>
        <begin position="836"/>
        <end position="861"/>
    </location>
</feature>
<feature type="compositionally biased region" description="Basic and acidic residues" evidence="1">
    <location>
        <begin position="398"/>
        <end position="408"/>
    </location>
</feature>
<feature type="compositionally biased region" description="Acidic residues" evidence="1">
    <location>
        <begin position="1046"/>
        <end position="1057"/>
    </location>
</feature>
<feature type="compositionally biased region" description="Basic and acidic residues" evidence="1">
    <location>
        <begin position="636"/>
        <end position="650"/>
    </location>
</feature>
<feature type="compositionally biased region" description="Basic and acidic residues" evidence="1">
    <location>
        <begin position="865"/>
        <end position="874"/>
    </location>
</feature>
<evidence type="ECO:0000313" key="3">
    <source>
        <dbReference type="EMBL" id="KAF1996424.1"/>
    </source>
</evidence>
<feature type="region of interest" description="Disordered" evidence="1">
    <location>
        <begin position="1722"/>
        <end position="1747"/>
    </location>
</feature>
<feature type="compositionally biased region" description="Basic and acidic residues" evidence="1">
    <location>
        <begin position="920"/>
        <end position="930"/>
    </location>
</feature>
<dbReference type="Gene3D" id="2.40.50.140">
    <property type="entry name" value="Nucleic acid-binding proteins"/>
    <property type="match status" value="1"/>
</dbReference>
<evidence type="ECO:0000313" key="4">
    <source>
        <dbReference type="Proteomes" id="UP000799779"/>
    </source>
</evidence>
<organism evidence="3 4">
    <name type="scientific">Amniculicola lignicola CBS 123094</name>
    <dbReference type="NCBI Taxonomy" id="1392246"/>
    <lineage>
        <taxon>Eukaryota</taxon>
        <taxon>Fungi</taxon>
        <taxon>Dikarya</taxon>
        <taxon>Ascomycota</taxon>
        <taxon>Pezizomycotina</taxon>
        <taxon>Dothideomycetes</taxon>
        <taxon>Pleosporomycetidae</taxon>
        <taxon>Pleosporales</taxon>
        <taxon>Amniculicolaceae</taxon>
        <taxon>Amniculicola</taxon>
    </lineage>
</organism>
<proteinExistence type="predicted"/>
<name>A0A6A5W669_9PLEO</name>
<feature type="region of interest" description="Disordered" evidence="1">
    <location>
        <begin position="213"/>
        <end position="248"/>
    </location>
</feature>
<feature type="compositionally biased region" description="Acidic residues" evidence="1">
    <location>
        <begin position="303"/>
        <end position="313"/>
    </location>
</feature>
<feature type="region of interest" description="Disordered" evidence="1">
    <location>
        <begin position="1507"/>
        <end position="1530"/>
    </location>
</feature>
<dbReference type="CDD" id="cd04497">
    <property type="entry name" value="hPOT1_OB1_like"/>
    <property type="match status" value="1"/>
</dbReference>
<feature type="compositionally biased region" description="Acidic residues" evidence="1">
    <location>
        <begin position="875"/>
        <end position="899"/>
    </location>
</feature>
<dbReference type="InterPro" id="IPR012340">
    <property type="entry name" value="NA-bd_OB-fold"/>
</dbReference>
<feature type="region of interest" description="Disordered" evidence="1">
    <location>
        <begin position="1137"/>
        <end position="1231"/>
    </location>
</feature>
<feature type="region of interest" description="Disordered" evidence="1">
    <location>
        <begin position="793"/>
        <end position="944"/>
    </location>
</feature>
<feature type="compositionally biased region" description="Polar residues" evidence="1">
    <location>
        <begin position="388"/>
        <end position="397"/>
    </location>
</feature>
<feature type="compositionally biased region" description="Polar residues" evidence="1">
    <location>
        <begin position="1171"/>
        <end position="1182"/>
    </location>
</feature>
<dbReference type="Pfam" id="PF02765">
    <property type="entry name" value="POT1"/>
    <property type="match status" value="1"/>
</dbReference>
<accession>A0A6A5W669</accession>
<feature type="region of interest" description="Disordered" evidence="1">
    <location>
        <begin position="960"/>
        <end position="1057"/>
    </location>
</feature>